<evidence type="ECO:0000313" key="6">
    <source>
        <dbReference type="Proteomes" id="UP001499854"/>
    </source>
</evidence>
<dbReference type="PROSITE" id="PS50110">
    <property type="entry name" value="RESPONSE_REGULATORY"/>
    <property type="match status" value="1"/>
</dbReference>
<evidence type="ECO:0000313" key="5">
    <source>
        <dbReference type="EMBL" id="GAA1952261.1"/>
    </source>
</evidence>
<dbReference type="GO" id="GO:0003677">
    <property type="term" value="F:DNA binding"/>
    <property type="evidence" value="ECO:0007669"/>
    <property type="project" value="UniProtKB-KW"/>
</dbReference>
<feature type="domain" description="Response regulatory" evidence="3">
    <location>
        <begin position="10"/>
        <end position="124"/>
    </location>
</feature>
<dbReference type="PANTHER" id="PTHR48111">
    <property type="entry name" value="REGULATOR OF RPOS"/>
    <property type="match status" value="1"/>
</dbReference>
<evidence type="ECO:0000259" key="3">
    <source>
        <dbReference type="PROSITE" id="PS50110"/>
    </source>
</evidence>
<reference evidence="5 6" key="1">
    <citation type="journal article" date="2019" name="Int. J. Syst. Evol. Microbiol.">
        <title>The Global Catalogue of Microorganisms (GCM) 10K type strain sequencing project: providing services to taxonomists for standard genome sequencing and annotation.</title>
        <authorList>
            <consortium name="The Broad Institute Genomics Platform"/>
            <consortium name="The Broad Institute Genome Sequencing Center for Infectious Disease"/>
            <person name="Wu L."/>
            <person name="Ma J."/>
        </authorList>
    </citation>
    <scope>NUCLEOTIDE SEQUENCE [LARGE SCALE GENOMIC DNA]</scope>
    <source>
        <strain evidence="5 6">JCM 16013</strain>
    </source>
</reference>
<organism evidence="5 6">
    <name type="scientific">Catenulispora subtropica</name>
    <dbReference type="NCBI Taxonomy" id="450798"/>
    <lineage>
        <taxon>Bacteria</taxon>
        <taxon>Bacillati</taxon>
        <taxon>Actinomycetota</taxon>
        <taxon>Actinomycetes</taxon>
        <taxon>Catenulisporales</taxon>
        <taxon>Catenulisporaceae</taxon>
        <taxon>Catenulispora</taxon>
    </lineage>
</organism>
<comment type="caution">
    <text evidence="5">The sequence shown here is derived from an EMBL/GenBank/DDBJ whole genome shotgun (WGS) entry which is preliminary data.</text>
</comment>
<dbReference type="EMBL" id="BAAAQM010000001">
    <property type="protein sequence ID" value="GAA1952261.1"/>
    <property type="molecule type" value="Genomic_DNA"/>
</dbReference>
<gene>
    <name evidence="5" type="ORF">GCM10009838_04270</name>
</gene>
<dbReference type="PROSITE" id="PS50930">
    <property type="entry name" value="HTH_LYTTR"/>
    <property type="match status" value="1"/>
</dbReference>
<dbReference type="InterPro" id="IPR039420">
    <property type="entry name" value="WalR-like"/>
</dbReference>
<feature type="modified residue" description="4-aspartylphosphate" evidence="2">
    <location>
        <position position="61"/>
    </location>
</feature>
<dbReference type="Gene3D" id="2.40.50.1020">
    <property type="entry name" value="LytTr DNA-binding domain"/>
    <property type="match status" value="1"/>
</dbReference>
<keyword evidence="1 5" id="KW-0238">DNA-binding</keyword>
<dbReference type="Proteomes" id="UP001499854">
    <property type="component" value="Unassembled WGS sequence"/>
</dbReference>
<sequence>MTIAPSAGLRVLVVDDEPPAVAELAYLLSRDPRITSVLTANDGAEALRVLKNSPVDALFLDIRMPGLDGLEIAAVLNQFATPPWIVFVTAHEEFALEAFDLHAADYLLKPVRSERLAEAIRRMTPAAAPRTTAETGPYDVIPVELAGVTRFIPRQDVAYAEAQGDYVRLYTATSNHLVRIPLAVLEEHWSSVGFARTHRRFLVRVDAVSEARWESGHLTVIVGGTPIPVARRHTREVRERLNHR</sequence>
<dbReference type="SUPFAM" id="SSF52172">
    <property type="entry name" value="CheY-like"/>
    <property type="match status" value="1"/>
</dbReference>
<dbReference type="InterPro" id="IPR001789">
    <property type="entry name" value="Sig_transdc_resp-reg_receiver"/>
</dbReference>
<name>A0ABN2QJP3_9ACTN</name>
<proteinExistence type="predicted"/>
<dbReference type="SMART" id="SM00850">
    <property type="entry name" value="LytTR"/>
    <property type="match status" value="1"/>
</dbReference>
<dbReference type="Pfam" id="PF00072">
    <property type="entry name" value="Response_reg"/>
    <property type="match status" value="1"/>
</dbReference>
<protein>
    <submittedName>
        <fullName evidence="5">LytTR family DNA-binding domain-containing protein</fullName>
    </submittedName>
</protein>
<dbReference type="PANTHER" id="PTHR48111:SF69">
    <property type="entry name" value="RESPONSE REGULATOR RECEIVER"/>
    <property type="match status" value="1"/>
</dbReference>
<dbReference type="Pfam" id="PF04397">
    <property type="entry name" value="LytTR"/>
    <property type="match status" value="1"/>
</dbReference>
<dbReference type="SMART" id="SM00448">
    <property type="entry name" value="REC"/>
    <property type="match status" value="1"/>
</dbReference>
<evidence type="ECO:0000256" key="2">
    <source>
        <dbReference type="PROSITE-ProRule" id="PRU00169"/>
    </source>
</evidence>
<evidence type="ECO:0000256" key="1">
    <source>
        <dbReference type="ARBA" id="ARBA00023125"/>
    </source>
</evidence>
<evidence type="ECO:0000259" key="4">
    <source>
        <dbReference type="PROSITE" id="PS50930"/>
    </source>
</evidence>
<dbReference type="InterPro" id="IPR007492">
    <property type="entry name" value="LytTR_DNA-bd_dom"/>
</dbReference>
<accession>A0ABN2QJP3</accession>
<keyword evidence="2" id="KW-0597">Phosphoprotein</keyword>
<feature type="domain" description="HTH LytTR-type" evidence="4">
    <location>
        <begin position="141"/>
        <end position="243"/>
    </location>
</feature>
<dbReference type="RefSeq" id="WP_344655149.1">
    <property type="nucleotide sequence ID" value="NZ_BAAAQM010000001.1"/>
</dbReference>
<dbReference type="InterPro" id="IPR011006">
    <property type="entry name" value="CheY-like_superfamily"/>
</dbReference>
<keyword evidence="6" id="KW-1185">Reference proteome</keyword>
<dbReference type="Gene3D" id="3.40.50.2300">
    <property type="match status" value="1"/>
</dbReference>